<gene>
    <name evidence="2" type="ORF">E4680_00560</name>
</gene>
<feature type="domain" description="CstA N-terminal" evidence="1">
    <location>
        <begin position="1"/>
        <end position="26"/>
    </location>
</feature>
<evidence type="ECO:0000313" key="3">
    <source>
        <dbReference type="Proteomes" id="UP000297890"/>
    </source>
</evidence>
<dbReference type="GO" id="GO:0016020">
    <property type="term" value="C:membrane"/>
    <property type="evidence" value="ECO:0007669"/>
    <property type="project" value="InterPro"/>
</dbReference>
<dbReference type="Pfam" id="PF02554">
    <property type="entry name" value="CstA"/>
    <property type="match status" value="1"/>
</dbReference>
<keyword evidence="3" id="KW-1185">Reference proteome</keyword>
<proteinExistence type="predicted"/>
<evidence type="ECO:0000313" key="2">
    <source>
        <dbReference type="EMBL" id="TFZ84070.1"/>
    </source>
</evidence>
<sequence>MAWMIMAYGFAAAIRPVWRLLAPRDYPVRGRLRSHLCRSCVPRRLHHHQPAVPSRAFTPWWPRVRPPSCSTAMRSSRGWAMGP</sequence>
<dbReference type="OrthoDB" id="9761224at2"/>
<comment type="caution">
    <text evidence="2">The sequence shown here is derived from an EMBL/GenBank/DDBJ whole genome shotgun (WGS) entry which is preliminary data.</text>
</comment>
<dbReference type="Proteomes" id="UP000297890">
    <property type="component" value="Unassembled WGS sequence"/>
</dbReference>
<reference evidence="2 3" key="1">
    <citation type="journal article" date="2019" name="ISME J.">
        <title>Candidatus Macondimonas diazotrophica, a novel gammaproteobacterial genus dominating crude-oil-contaminated coastal sediments.</title>
        <authorList>
            <person name="Karthikeyan S."/>
            <person name="Konstantinidis K."/>
        </authorList>
    </citation>
    <scope>NUCLEOTIDE SEQUENCE [LARGE SCALE GENOMIC DNA]</scope>
    <source>
        <strain evidence="2 3">KTK01</strain>
    </source>
</reference>
<evidence type="ECO:0000259" key="1">
    <source>
        <dbReference type="Pfam" id="PF02554"/>
    </source>
</evidence>
<name>A0A4Z0FEA1_9GAMM</name>
<organism evidence="2 3">
    <name type="scientific">Candidatus Macondimonas diazotrophica</name>
    <dbReference type="NCBI Taxonomy" id="2305248"/>
    <lineage>
        <taxon>Bacteria</taxon>
        <taxon>Pseudomonadati</taxon>
        <taxon>Pseudomonadota</taxon>
        <taxon>Gammaproteobacteria</taxon>
        <taxon>Chromatiales</taxon>
        <taxon>Ectothiorhodospiraceae</taxon>
        <taxon>Candidatus Macondimonas</taxon>
    </lineage>
</organism>
<accession>A0A4Z0FEA1</accession>
<dbReference type="GO" id="GO:0009267">
    <property type="term" value="P:cellular response to starvation"/>
    <property type="evidence" value="ECO:0007669"/>
    <property type="project" value="InterPro"/>
</dbReference>
<dbReference type="EMBL" id="SRIO01000001">
    <property type="protein sequence ID" value="TFZ84070.1"/>
    <property type="molecule type" value="Genomic_DNA"/>
</dbReference>
<dbReference type="AlphaFoldDB" id="A0A4Z0FEA1"/>
<protein>
    <recommendedName>
        <fullName evidence="1">CstA N-terminal domain-containing protein</fullName>
    </recommendedName>
</protein>
<dbReference type="InterPro" id="IPR003706">
    <property type="entry name" value="CstA_N"/>
</dbReference>